<dbReference type="GO" id="GO:0003677">
    <property type="term" value="F:DNA binding"/>
    <property type="evidence" value="ECO:0007669"/>
    <property type="project" value="UniProtKB-KW"/>
</dbReference>
<dbReference type="AlphaFoldDB" id="A0A1I6STY3"/>
<evidence type="ECO:0000313" key="3">
    <source>
        <dbReference type="EMBL" id="SFS80415.1"/>
    </source>
</evidence>
<keyword evidence="1" id="KW-0238">DNA-binding</keyword>
<dbReference type="Gene3D" id="2.60.120.10">
    <property type="entry name" value="Jelly Rolls"/>
    <property type="match status" value="1"/>
</dbReference>
<dbReference type="InterPro" id="IPR050807">
    <property type="entry name" value="TransReg_Diox_bact_type"/>
</dbReference>
<dbReference type="InterPro" id="IPR010982">
    <property type="entry name" value="Lambda_DNA-bd_dom_sf"/>
</dbReference>
<dbReference type="InterPro" id="IPR011051">
    <property type="entry name" value="RmlC_Cupin_sf"/>
</dbReference>
<dbReference type="OrthoDB" id="9781521at2"/>
<dbReference type="InterPro" id="IPR013096">
    <property type="entry name" value="Cupin_2"/>
</dbReference>
<dbReference type="Proteomes" id="UP000198660">
    <property type="component" value="Unassembled WGS sequence"/>
</dbReference>
<dbReference type="SUPFAM" id="SSF47413">
    <property type="entry name" value="lambda repressor-like DNA-binding domains"/>
    <property type="match status" value="1"/>
</dbReference>
<reference evidence="4" key="1">
    <citation type="submission" date="2016-10" db="EMBL/GenBank/DDBJ databases">
        <authorList>
            <person name="Varghese N."/>
            <person name="Submissions S."/>
        </authorList>
    </citation>
    <scope>NUCLEOTIDE SEQUENCE [LARGE SCALE GENOMIC DNA]</scope>
    <source>
        <strain evidence="4">DSM 45789</strain>
    </source>
</reference>
<proteinExistence type="predicted"/>
<dbReference type="Gene3D" id="1.10.260.40">
    <property type="entry name" value="lambda repressor-like DNA-binding domains"/>
    <property type="match status" value="1"/>
</dbReference>
<evidence type="ECO:0000259" key="2">
    <source>
        <dbReference type="PROSITE" id="PS50943"/>
    </source>
</evidence>
<dbReference type="CDD" id="cd02209">
    <property type="entry name" value="cupin_XRE_C"/>
    <property type="match status" value="1"/>
</dbReference>
<dbReference type="CDD" id="cd00093">
    <property type="entry name" value="HTH_XRE"/>
    <property type="match status" value="1"/>
</dbReference>
<organism evidence="3 4">
    <name type="scientific">Marininema halotolerans</name>
    <dbReference type="NCBI Taxonomy" id="1155944"/>
    <lineage>
        <taxon>Bacteria</taxon>
        <taxon>Bacillati</taxon>
        <taxon>Bacillota</taxon>
        <taxon>Bacilli</taxon>
        <taxon>Bacillales</taxon>
        <taxon>Thermoactinomycetaceae</taxon>
        <taxon>Marininema</taxon>
    </lineage>
</organism>
<dbReference type="Pfam" id="PF01381">
    <property type="entry name" value="HTH_3"/>
    <property type="match status" value="1"/>
</dbReference>
<dbReference type="SUPFAM" id="SSF51182">
    <property type="entry name" value="RmlC-like cupins"/>
    <property type="match status" value="1"/>
</dbReference>
<dbReference type="InterPro" id="IPR014710">
    <property type="entry name" value="RmlC-like_jellyroll"/>
</dbReference>
<dbReference type="InterPro" id="IPR001387">
    <property type="entry name" value="Cro/C1-type_HTH"/>
</dbReference>
<evidence type="ECO:0000313" key="4">
    <source>
        <dbReference type="Proteomes" id="UP000198660"/>
    </source>
</evidence>
<dbReference type="Pfam" id="PF07883">
    <property type="entry name" value="Cupin_2"/>
    <property type="match status" value="1"/>
</dbReference>
<dbReference type="PROSITE" id="PS50943">
    <property type="entry name" value="HTH_CROC1"/>
    <property type="match status" value="1"/>
</dbReference>
<protein>
    <submittedName>
        <fullName evidence="3">Transcriptional regulator, contains XRE-family HTH domain</fullName>
    </submittedName>
</protein>
<dbReference type="PANTHER" id="PTHR46797">
    <property type="entry name" value="HTH-TYPE TRANSCRIPTIONAL REGULATOR"/>
    <property type="match status" value="1"/>
</dbReference>
<sequence length="186" mass="21115">MNVGLRLKQYRLKKGYSLQDLSDRSGVSRSMLSKIERGEKNPTINLLCEIVEALQITVSQVIEEPTRKKEIIVTKKDKRPILYDEQSGLERRLLSPTLPSRGVEFVLNILPVGCSTGTFPAHQRNVHEHIYVEVGTLKVRLDESTFILESGDSLFYEANGTHEFINMGEEACRYFLVIDSSSLRNS</sequence>
<accession>A0A1I6STY3</accession>
<name>A0A1I6STY3_9BACL</name>
<keyword evidence="4" id="KW-1185">Reference proteome</keyword>
<dbReference type="GO" id="GO:0003700">
    <property type="term" value="F:DNA-binding transcription factor activity"/>
    <property type="evidence" value="ECO:0007669"/>
    <property type="project" value="TreeGrafter"/>
</dbReference>
<gene>
    <name evidence="3" type="ORF">SAMN05444972_10838</name>
</gene>
<dbReference type="PANTHER" id="PTHR46797:SF10">
    <property type="entry name" value="BLR1115 PROTEIN"/>
    <property type="match status" value="1"/>
</dbReference>
<feature type="domain" description="HTH cro/C1-type" evidence="2">
    <location>
        <begin position="7"/>
        <end position="61"/>
    </location>
</feature>
<dbReference type="EMBL" id="FPAA01000008">
    <property type="protein sequence ID" value="SFS80415.1"/>
    <property type="molecule type" value="Genomic_DNA"/>
</dbReference>
<evidence type="ECO:0000256" key="1">
    <source>
        <dbReference type="ARBA" id="ARBA00023125"/>
    </source>
</evidence>
<dbReference type="RefSeq" id="WP_091837492.1">
    <property type="nucleotide sequence ID" value="NZ_FPAA01000008.1"/>
</dbReference>
<dbReference type="SMART" id="SM00530">
    <property type="entry name" value="HTH_XRE"/>
    <property type="match status" value="1"/>
</dbReference>
<dbReference type="GO" id="GO:0005829">
    <property type="term" value="C:cytosol"/>
    <property type="evidence" value="ECO:0007669"/>
    <property type="project" value="TreeGrafter"/>
</dbReference>